<dbReference type="GO" id="GO:0004177">
    <property type="term" value="F:aminopeptidase activity"/>
    <property type="evidence" value="ECO:0007669"/>
    <property type="project" value="UniProtKB-KW"/>
</dbReference>
<keyword evidence="1" id="KW-0812">Transmembrane</keyword>
<dbReference type="GO" id="GO:0006508">
    <property type="term" value="P:proteolysis"/>
    <property type="evidence" value="ECO:0007669"/>
    <property type="project" value="InterPro"/>
</dbReference>
<feature type="transmembrane region" description="Helical" evidence="1">
    <location>
        <begin position="419"/>
        <end position="439"/>
    </location>
</feature>
<evidence type="ECO:0000313" key="3">
    <source>
        <dbReference type="EMBL" id="KZL90109.1"/>
    </source>
</evidence>
<sequence length="448" mass="51076">MIKKLLSFFLVIFCTLLSLSFQFYFSIHSFNDSSAKEYIDYLSSDSLKGRLAGTLENDTAAIYVKNQFERNGLKPYEGSYFQQFDTVSPHKIDGKPYLNVTDEKGFLIKEYKYGVDYKEDLLNFKKNNISFNNKDNVNFSGEHLQVEKENNYFLFYIPENNKLNFRSSFIHTSPYSMYIMATKATAKELQGYLKDNYTINCFIPFDTKQASINNVTAYIEGKDLSAPPLVLSAHFDHIGTDLSGNVYNGALDNASGTAFILEMSKYIKSLGKPERSIIFVAFNAEEFGCLGSKAFVDKYINKLNGSEVINFDMVGTNNAVPLYIMGGRKDTENSPLIKETSTICLQNKIDFNYLFEDASDHEYFRKQNIDAVTLSDSDTTRIHTPNDKASSISSKNIDRCFKVASTEVIKYGFGYNLILLYYKEIFFTSLIGVLFILYMKWKLESDGV</sequence>
<dbReference type="InterPro" id="IPR007484">
    <property type="entry name" value="Peptidase_M28"/>
</dbReference>
<proteinExistence type="predicted"/>
<keyword evidence="3" id="KW-0378">Hydrolase</keyword>
<dbReference type="SUPFAM" id="SSF53187">
    <property type="entry name" value="Zn-dependent exopeptidases"/>
    <property type="match status" value="1"/>
</dbReference>
<dbReference type="Gene3D" id="3.40.630.10">
    <property type="entry name" value="Zn peptidases"/>
    <property type="match status" value="1"/>
</dbReference>
<keyword evidence="3" id="KW-0031">Aminopeptidase</keyword>
<feature type="domain" description="Peptidase M28" evidence="2">
    <location>
        <begin position="214"/>
        <end position="405"/>
    </location>
</feature>
<keyword evidence="4" id="KW-1185">Reference proteome</keyword>
<comment type="caution">
    <text evidence="3">The sequence shown here is derived from an EMBL/GenBank/DDBJ whole genome shotgun (WGS) entry which is preliminary data.</text>
</comment>
<dbReference type="PATRIC" id="fig|1121326.3.peg.4660"/>
<dbReference type="GO" id="GO:0008235">
    <property type="term" value="F:metalloexopeptidase activity"/>
    <property type="evidence" value="ECO:0007669"/>
    <property type="project" value="InterPro"/>
</dbReference>
<keyword evidence="1" id="KW-1133">Transmembrane helix</keyword>
<dbReference type="PANTHER" id="PTHR12147">
    <property type="entry name" value="METALLOPEPTIDASE M28 FAMILY MEMBER"/>
    <property type="match status" value="1"/>
</dbReference>
<dbReference type="EMBL" id="LWAE01000006">
    <property type="protein sequence ID" value="KZL90109.1"/>
    <property type="molecule type" value="Genomic_DNA"/>
</dbReference>
<gene>
    <name evidence="3" type="primary">ywaD</name>
    <name evidence="3" type="ORF">CLMAG_46000</name>
</gene>
<keyword evidence="3" id="KW-0645">Protease</keyword>
<protein>
    <submittedName>
        <fullName evidence="3">Aminopeptidase YwaD</fullName>
        <ecNumber evidence="3">3.4.11.10</ecNumber>
        <ecNumber evidence="3">3.4.11.6</ecNumber>
    </submittedName>
</protein>
<dbReference type="RefSeq" id="WP_066627526.1">
    <property type="nucleotide sequence ID" value="NZ_FQXL01000006.1"/>
</dbReference>
<dbReference type="OrthoDB" id="233977at2"/>
<reference evidence="3 4" key="1">
    <citation type="submission" date="2016-04" db="EMBL/GenBank/DDBJ databases">
        <title>Genome sequence of Clostridium magnum DSM 2767.</title>
        <authorList>
            <person name="Poehlein A."/>
            <person name="Uhlig R."/>
            <person name="Fischer R."/>
            <person name="Bahl H."/>
            <person name="Daniel R."/>
        </authorList>
    </citation>
    <scope>NUCLEOTIDE SEQUENCE [LARGE SCALE GENOMIC DNA]</scope>
    <source>
        <strain evidence="3 4">DSM 2767</strain>
    </source>
</reference>
<dbReference type="AlphaFoldDB" id="A0A162RM45"/>
<evidence type="ECO:0000256" key="1">
    <source>
        <dbReference type="SAM" id="Phobius"/>
    </source>
</evidence>
<dbReference type="InterPro" id="IPR045175">
    <property type="entry name" value="M28_fam"/>
</dbReference>
<dbReference type="Pfam" id="PF04389">
    <property type="entry name" value="Peptidase_M28"/>
    <property type="match status" value="1"/>
</dbReference>
<evidence type="ECO:0000313" key="4">
    <source>
        <dbReference type="Proteomes" id="UP000076603"/>
    </source>
</evidence>
<accession>A0A162RM45</accession>
<dbReference type="EC" id="3.4.11.10" evidence="3"/>
<organism evidence="3 4">
    <name type="scientific">Clostridium magnum DSM 2767</name>
    <dbReference type="NCBI Taxonomy" id="1121326"/>
    <lineage>
        <taxon>Bacteria</taxon>
        <taxon>Bacillati</taxon>
        <taxon>Bacillota</taxon>
        <taxon>Clostridia</taxon>
        <taxon>Eubacteriales</taxon>
        <taxon>Clostridiaceae</taxon>
        <taxon>Clostridium</taxon>
    </lineage>
</organism>
<dbReference type="EC" id="3.4.11.6" evidence="3"/>
<dbReference type="Proteomes" id="UP000076603">
    <property type="component" value="Unassembled WGS sequence"/>
</dbReference>
<keyword evidence="1" id="KW-0472">Membrane</keyword>
<name>A0A162RM45_9CLOT</name>
<evidence type="ECO:0000259" key="2">
    <source>
        <dbReference type="Pfam" id="PF04389"/>
    </source>
</evidence>
<dbReference type="PANTHER" id="PTHR12147:SF26">
    <property type="entry name" value="PEPTIDASE M28 DOMAIN-CONTAINING PROTEIN"/>
    <property type="match status" value="1"/>
</dbReference>
<dbReference type="STRING" id="1121326.CLMAG_46000"/>